<dbReference type="GO" id="GO:0004113">
    <property type="term" value="F:2',3'-cyclic-nucleotide 3'-phosphodiesterase activity"/>
    <property type="evidence" value="ECO:0007669"/>
    <property type="project" value="InterPro"/>
</dbReference>
<dbReference type="GO" id="GO:0016874">
    <property type="term" value="F:ligase activity"/>
    <property type="evidence" value="ECO:0007669"/>
    <property type="project" value="UniProtKB-KW"/>
</dbReference>
<feature type="short sequence motif" description="HXTX 2" evidence="2">
    <location>
        <begin position="127"/>
        <end position="130"/>
    </location>
</feature>
<dbReference type="PANTHER" id="PTHR35561:SF1">
    <property type="entry name" value="RNA 2',3'-CYCLIC PHOSPHODIESTERASE"/>
    <property type="match status" value="1"/>
</dbReference>
<protein>
    <recommendedName>
        <fullName evidence="2">RNA 2',3'-cyclic phosphodiesterase</fullName>
        <shortName evidence="2">RNA 2',3'-CPDase</shortName>
        <ecNumber evidence="2">3.1.4.58</ecNumber>
    </recommendedName>
</protein>
<feature type="short sequence motif" description="HXTX 1" evidence="2">
    <location>
        <begin position="45"/>
        <end position="48"/>
    </location>
</feature>
<dbReference type="HAMAP" id="MF_01940">
    <property type="entry name" value="RNA_CPDase"/>
    <property type="match status" value="1"/>
</dbReference>
<dbReference type="Proteomes" id="UP000028839">
    <property type="component" value="Unassembled WGS sequence"/>
</dbReference>
<dbReference type="InterPro" id="IPR009097">
    <property type="entry name" value="Cyclic_Pdiesterase"/>
</dbReference>
<evidence type="ECO:0000313" key="4">
    <source>
        <dbReference type="Proteomes" id="UP000028839"/>
    </source>
</evidence>
<dbReference type="HOGENOM" id="CLU_081251_2_1_6"/>
<comment type="similarity">
    <text evidence="2">Belongs to the 2H phosphoesterase superfamily. ThpR family.</text>
</comment>
<dbReference type="PANTHER" id="PTHR35561">
    <property type="entry name" value="RNA 2',3'-CYCLIC PHOSPHODIESTERASE"/>
    <property type="match status" value="1"/>
</dbReference>
<dbReference type="OrthoDB" id="7061261at2"/>
<keyword evidence="1 2" id="KW-0378">Hydrolase</keyword>
<gene>
    <name evidence="3" type="ORF">IB75_04710</name>
</gene>
<sequence length="177" mass="20051">MNRPPETQRLFFALWPGAEIREQATQIAQRMLGKRGKCVRSENLHLTLVFLGSTTEQQRACAEAVADTIEGTAFALRLEQIGYWSRPRVVWLAPRETPQPLIELVQQLNQGLTACGYQPEARPYRAHMTLARKVAGYFPAREVAPLACPVEHFYLVRSVSYPGGVEYQVLRSWPLAQ</sequence>
<evidence type="ECO:0000256" key="2">
    <source>
        <dbReference type="HAMAP-Rule" id="MF_01940"/>
    </source>
</evidence>
<proteinExistence type="inferred from homology"/>
<name>A0A0E2ZP16_9GAMM</name>
<feature type="active site" description="Proton acceptor" evidence="2">
    <location>
        <position position="127"/>
    </location>
</feature>
<evidence type="ECO:0000256" key="1">
    <source>
        <dbReference type="ARBA" id="ARBA00022801"/>
    </source>
</evidence>
<keyword evidence="3" id="KW-0436">Ligase</keyword>
<feature type="active site" description="Proton donor" evidence="2">
    <location>
        <position position="45"/>
    </location>
</feature>
<comment type="caution">
    <text evidence="3">The sequence shown here is derived from an EMBL/GenBank/DDBJ whole genome shotgun (WGS) entry which is preliminary data.</text>
</comment>
<dbReference type="EC" id="3.1.4.58" evidence="2"/>
<evidence type="ECO:0000313" key="3">
    <source>
        <dbReference type="EMBL" id="KFI20127.1"/>
    </source>
</evidence>
<dbReference type="GO" id="GO:0008664">
    <property type="term" value="F:RNA 2',3'-cyclic 3'-phosphodiesterase activity"/>
    <property type="evidence" value="ECO:0007669"/>
    <property type="project" value="UniProtKB-EC"/>
</dbReference>
<dbReference type="Gene3D" id="3.90.1140.10">
    <property type="entry name" value="Cyclic phosphodiesterase"/>
    <property type="match status" value="1"/>
</dbReference>
<dbReference type="NCBIfam" id="TIGR02258">
    <property type="entry name" value="2_5_ligase"/>
    <property type="match status" value="1"/>
</dbReference>
<dbReference type="SUPFAM" id="SSF55144">
    <property type="entry name" value="LigT-like"/>
    <property type="match status" value="1"/>
</dbReference>
<reference evidence="3 4" key="1">
    <citation type="submission" date="2014-07" db="EMBL/GenBank/DDBJ databases">
        <title>Comparative analysis of Nitrosococcus oceani genome inventories of strains from Pacific and Atlantic gyres.</title>
        <authorList>
            <person name="Lim C.K."/>
            <person name="Wang L."/>
            <person name="Sayavedra-Soto L.A."/>
            <person name="Klotz M.G."/>
        </authorList>
    </citation>
    <scope>NUCLEOTIDE SEQUENCE [LARGE SCALE GENOMIC DNA]</scope>
    <source>
        <strain evidence="3 4">C-27</strain>
    </source>
</reference>
<dbReference type="Pfam" id="PF13563">
    <property type="entry name" value="2_5_RNA_ligase2"/>
    <property type="match status" value="1"/>
</dbReference>
<dbReference type="InterPro" id="IPR004175">
    <property type="entry name" value="RNA_CPDase"/>
</dbReference>
<comment type="function">
    <text evidence="2">Hydrolyzes RNA 2',3'-cyclic phosphodiester to an RNA 2'-phosphomonoester.</text>
</comment>
<dbReference type="EMBL" id="JPGN01000027">
    <property type="protein sequence ID" value="KFI20127.1"/>
    <property type="molecule type" value="Genomic_DNA"/>
</dbReference>
<organism evidence="3 4">
    <name type="scientific">Nitrosococcus oceani C-27</name>
    <dbReference type="NCBI Taxonomy" id="314279"/>
    <lineage>
        <taxon>Bacteria</taxon>
        <taxon>Pseudomonadati</taxon>
        <taxon>Pseudomonadota</taxon>
        <taxon>Gammaproteobacteria</taxon>
        <taxon>Chromatiales</taxon>
        <taxon>Chromatiaceae</taxon>
        <taxon>Nitrosococcus</taxon>
    </lineage>
</organism>
<dbReference type="AlphaFoldDB" id="A0A0E2ZP16"/>
<comment type="catalytic activity">
    <reaction evidence="2">
        <text>a 3'-end 2',3'-cyclophospho-ribonucleotide-RNA + H2O = a 3'-end 2'-phospho-ribonucleotide-RNA + H(+)</text>
        <dbReference type="Rhea" id="RHEA:11828"/>
        <dbReference type="Rhea" id="RHEA-COMP:10464"/>
        <dbReference type="Rhea" id="RHEA-COMP:17353"/>
        <dbReference type="ChEBI" id="CHEBI:15377"/>
        <dbReference type="ChEBI" id="CHEBI:15378"/>
        <dbReference type="ChEBI" id="CHEBI:83064"/>
        <dbReference type="ChEBI" id="CHEBI:173113"/>
        <dbReference type="EC" id="3.1.4.58"/>
    </reaction>
</comment>
<accession>A0A0E2ZP16</accession>